<keyword evidence="4 8" id="KW-1133">Transmembrane helix</keyword>
<feature type="transmembrane region" description="Helical" evidence="8">
    <location>
        <begin position="424"/>
        <end position="444"/>
    </location>
</feature>
<evidence type="ECO:0000256" key="8">
    <source>
        <dbReference type="SAM" id="Phobius"/>
    </source>
</evidence>
<gene>
    <name evidence="10" type="ORF">FOZ60_010762</name>
</gene>
<evidence type="ECO:0000256" key="4">
    <source>
        <dbReference type="ARBA" id="ARBA00022989"/>
    </source>
</evidence>
<feature type="region of interest" description="Disordered" evidence="7">
    <location>
        <begin position="158"/>
        <end position="179"/>
    </location>
</feature>
<protein>
    <recommendedName>
        <fullName evidence="12">Pumilio domain member 4</fullName>
    </recommendedName>
</protein>
<evidence type="ECO:0000256" key="1">
    <source>
        <dbReference type="ARBA" id="ARBA00004141"/>
    </source>
</evidence>
<comment type="caution">
    <text evidence="10">The sequence shown here is derived from an EMBL/GenBank/DDBJ whole genome shotgun (WGS) entry which is preliminary data.</text>
</comment>
<dbReference type="InterPro" id="IPR044669">
    <property type="entry name" value="YneE/VCCN1/2-like"/>
</dbReference>
<evidence type="ECO:0000256" key="5">
    <source>
        <dbReference type="ARBA" id="ARBA00023065"/>
    </source>
</evidence>
<feature type="transmembrane region" description="Helical" evidence="8">
    <location>
        <begin position="240"/>
        <end position="261"/>
    </location>
</feature>
<evidence type="ECO:0008006" key="12">
    <source>
        <dbReference type="Google" id="ProtNLM"/>
    </source>
</evidence>
<proteinExistence type="predicted"/>
<feature type="chain" id="PRO_5029618621" description="Pumilio domain member 4" evidence="9">
    <location>
        <begin position="22"/>
        <end position="531"/>
    </location>
</feature>
<feature type="compositionally biased region" description="Acidic residues" evidence="7">
    <location>
        <begin position="106"/>
        <end position="115"/>
    </location>
</feature>
<feature type="region of interest" description="Disordered" evidence="7">
    <location>
        <begin position="508"/>
        <end position="531"/>
    </location>
</feature>
<dbReference type="GO" id="GO:0016020">
    <property type="term" value="C:membrane"/>
    <property type="evidence" value="ECO:0007669"/>
    <property type="project" value="UniProtKB-SubCell"/>
</dbReference>
<feature type="transmembrane region" description="Helical" evidence="8">
    <location>
        <begin position="273"/>
        <end position="292"/>
    </location>
</feature>
<reference evidence="10 11" key="1">
    <citation type="submission" date="2020-04" db="EMBL/GenBank/DDBJ databases">
        <title>Perkinsus olseni comparative genomics.</title>
        <authorList>
            <person name="Bogema D.R."/>
        </authorList>
    </citation>
    <scope>NUCLEOTIDE SEQUENCE [LARGE SCALE GENOMIC DNA]</scope>
    <source>
        <strain evidence="10">00978-12</strain>
    </source>
</reference>
<keyword evidence="9" id="KW-0732">Signal</keyword>
<comment type="subcellular location">
    <subcellularLocation>
        <location evidence="1">Membrane</location>
        <topology evidence="1">Multi-pass membrane protein</topology>
    </subcellularLocation>
</comment>
<accession>A0A7J6NEX2</accession>
<keyword evidence="6 8" id="KW-0472">Membrane</keyword>
<evidence type="ECO:0000256" key="7">
    <source>
        <dbReference type="SAM" id="MobiDB-lite"/>
    </source>
</evidence>
<dbReference type="Proteomes" id="UP000541610">
    <property type="component" value="Unassembled WGS sequence"/>
</dbReference>
<evidence type="ECO:0000256" key="3">
    <source>
        <dbReference type="ARBA" id="ARBA00022692"/>
    </source>
</evidence>
<evidence type="ECO:0000313" key="10">
    <source>
        <dbReference type="EMBL" id="KAF4682314.1"/>
    </source>
</evidence>
<evidence type="ECO:0000256" key="2">
    <source>
        <dbReference type="ARBA" id="ARBA00022448"/>
    </source>
</evidence>
<organism evidence="10 11">
    <name type="scientific">Perkinsus olseni</name>
    <name type="common">Perkinsus atlanticus</name>
    <dbReference type="NCBI Taxonomy" id="32597"/>
    <lineage>
        <taxon>Eukaryota</taxon>
        <taxon>Sar</taxon>
        <taxon>Alveolata</taxon>
        <taxon>Perkinsozoa</taxon>
        <taxon>Perkinsea</taxon>
        <taxon>Perkinsida</taxon>
        <taxon>Perkinsidae</taxon>
        <taxon>Perkinsus</taxon>
    </lineage>
</organism>
<feature type="compositionally biased region" description="Basic and acidic residues" evidence="7">
    <location>
        <begin position="116"/>
        <end position="128"/>
    </location>
</feature>
<feature type="region of interest" description="Disordered" evidence="7">
    <location>
        <begin position="196"/>
        <end position="223"/>
    </location>
</feature>
<evidence type="ECO:0000313" key="11">
    <source>
        <dbReference type="Proteomes" id="UP000541610"/>
    </source>
</evidence>
<dbReference type="AlphaFoldDB" id="A0A7J6NEX2"/>
<dbReference type="Pfam" id="PF25539">
    <property type="entry name" value="Bestrophin_2"/>
    <property type="match status" value="1"/>
</dbReference>
<feature type="region of interest" description="Disordered" evidence="7">
    <location>
        <begin position="106"/>
        <end position="129"/>
    </location>
</feature>
<feature type="transmembrane region" description="Helical" evidence="8">
    <location>
        <begin position="456"/>
        <end position="478"/>
    </location>
</feature>
<keyword evidence="5" id="KW-0406">Ion transport</keyword>
<keyword evidence="3 8" id="KW-0812">Transmembrane</keyword>
<dbReference type="GO" id="GO:0005254">
    <property type="term" value="F:chloride channel activity"/>
    <property type="evidence" value="ECO:0007669"/>
    <property type="project" value="InterPro"/>
</dbReference>
<name>A0A7J6NEX2_PEROL</name>
<feature type="signal peptide" evidence="9">
    <location>
        <begin position="1"/>
        <end position="21"/>
    </location>
</feature>
<sequence>MMKALIVWSAVLAGAPSCCLGKEFVFSSQGQELQHLCPPGRCLHYPPSSPAECVPVDSLATEEKPEGVVPALPLPQQGGEQRLLKLSGMHSIECLASELAEEGIVSEEGGDAEPIEEGRPSKPSREGARWLPSVSPMSIILCGIVGYLAYHHFAGRSTSPSAPVEARNGGAPEHQEPPKERLAYLDRLEADATRIKASDEWKEKEEERRREESHRGLRPHKGDTVNRASKGFWDGGGSGAFIIPSLLYVTALGTFVHAPFMDNLILHLASLEKLWNVFSIILGLLFGFYTTVSFSRWWSVRTLTGHAAGRSVDITVILTGEGMAQHVDLNRLLLLGYAVHLIEMAGGRGEDRVEALEAMGLLRKNDGIARPLSVPAVYSSFLHCLAAIDDVPMHVRLSVQADLTVCRGSAGDAMMFLSTPVPPTLSWIVHGGTWAFLLFMPFGYVAPLANHDTQAVIVISSCIFIIMHTWLLTTDYVLNSTRGFDLHKYWLSTVATIESLVGQSIIEHPQGDESKPRRSSRRRGLQDKKNA</sequence>
<evidence type="ECO:0000256" key="6">
    <source>
        <dbReference type="ARBA" id="ARBA00023136"/>
    </source>
</evidence>
<evidence type="ECO:0000256" key="9">
    <source>
        <dbReference type="SAM" id="SignalP"/>
    </source>
</evidence>
<dbReference type="EMBL" id="JABANP010000442">
    <property type="protein sequence ID" value="KAF4682314.1"/>
    <property type="molecule type" value="Genomic_DNA"/>
</dbReference>
<keyword evidence="2" id="KW-0813">Transport</keyword>